<sequence>MDVLDYDSLLHKTKTSLCNNVQIKMVSFPNHFNSLLTDCRLCITQSLEFVVNILSGANILQSKLSQYIENAVSLLQMLSDLIKNVVESISMSCCSFNTFPTTTGQIIMLVFSHCKNSESVYGVQLRNVQMQLKDLFRTCHELQLTYLMVLEKQFIFDLTEREQLNIIIDTLDINLKIGELVQSLDVKTMAEQWKAYTALCDKYSSHLIDKHIYQQCMQSLCSMVMNNFKTALELDQDEKVIMRSLKVTNFLIKIMFKMYNIFKHASLKDYSEIVNLLISVHLHNPSYLEFEGSAPQLIHGMNTNVFIPTRLLLRELIWDEKFVNIVTTYDVYNIRKDEKVLGYILLIVNVMECAVEKSDQIQSFNKGRLLDRVFVCISYCHVWTNLGLKFKNEYGLFEYILKHSIVWALTFNPEEMLRLERTMYEAILATDSLTALFASFLWTALSKLCNNRQLLLTQVITLCQIYQKLESHKLFSYSPQKQHLTHTLSNLFECMRQEDRIRLSRKFNPLDSKNMSLWSVLKISNLPSEVQRNVQEEILERCKHHLISNLDTKESVEDLVKIMKLAASCSFTRADNDVEECLIEAWMKACQTNYTFLSKTIDTGTVWYFEYVEALAMLTCALEQTFYQNSANLIKVLNAISNIMQIGNTELNLLLMDSLCNLAIHPVNDENKHSAATLVNESLRTILLQDCSINTIVKNKLFRIVKTCNNKRLEQIISSVVAEDPVLQELWDNILFRKRECDKEKLKEQLMITSEFKYSHKCLDTRLEVDKNSEAVDEIQKTSSSNFDFADLDALFDNESDSEQPVSKKIKLDGGEAEAILNRLENDTSLLCTLKENVFTSEHRRRIKGICEKLRSIVD</sequence>
<protein>
    <submittedName>
        <fullName evidence="1">Uncharacterized protein</fullName>
    </submittedName>
</protein>
<accession>A0ABD0SL75</accession>
<evidence type="ECO:0000313" key="2">
    <source>
        <dbReference type="Proteomes" id="UP001549921"/>
    </source>
</evidence>
<dbReference type="EMBL" id="JBEDNZ010000019">
    <property type="protein sequence ID" value="KAL0820593.1"/>
    <property type="molecule type" value="Genomic_DNA"/>
</dbReference>
<dbReference type="Proteomes" id="UP001549921">
    <property type="component" value="Unassembled WGS sequence"/>
</dbReference>
<evidence type="ECO:0000313" key="1">
    <source>
        <dbReference type="EMBL" id="KAL0820593.1"/>
    </source>
</evidence>
<comment type="caution">
    <text evidence="1">The sequence shown here is derived from an EMBL/GenBank/DDBJ whole genome shotgun (WGS) entry which is preliminary data.</text>
</comment>
<proteinExistence type="predicted"/>
<dbReference type="PANTHER" id="PTHR16071:SF2">
    <property type="entry name" value="FIGNL1-INTERACTING REGULATOR OF RECOMBINATION AND MITOSIS"/>
    <property type="match status" value="1"/>
</dbReference>
<dbReference type="InterPro" id="IPR027902">
    <property type="entry name" value="DUF4487"/>
</dbReference>
<gene>
    <name evidence="1" type="ORF">ABMA28_006436</name>
</gene>
<dbReference type="PANTHER" id="PTHR16071">
    <property type="entry name" value="CHROMOSOME 1 OPEN READING FRAME 112"/>
    <property type="match status" value="1"/>
</dbReference>
<organism evidence="1 2">
    <name type="scientific">Loxostege sticticalis</name>
    <name type="common">Beet webworm moth</name>
    <dbReference type="NCBI Taxonomy" id="481309"/>
    <lineage>
        <taxon>Eukaryota</taxon>
        <taxon>Metazoa</taxon>
        <taxon>Ecdysozoa</taxon>
        <taxon>Arthropoda</taxon>
        <taxon>Hexapoda</taxon>
        <taxon>Insecta</taxon>
        <taxon>Pterygota</taxon>
        <taxon>Neoptera</taxon>
        <taxon>Endopterygota</taxon>
        <taxon>Lepidoptera</taxon>
        <taxon>Glossata</taxon>
        <taxon>Ditrysia</taxon>
        <taxon>Pyraloidea</taxon>
        <taxon>Crambidae</taxon>
        <taxon>Pyraustinae</taxon>
        <taxon>Loxostege</taxon>
    </lineage>
</organism>
<reference evidence="1 2" key="1">
    <citation type="submission" date="2024-06" db="EMBL/GenBank/DDBJ databases">
        <title>A chromosome-level genome assembly of beet webworm, Loxostege sticticalis.</title>
        <authorList>
            <person name="Zhang Y."/>
        </authorList>
    </citation>
    <scope>NUCLEOTIDE SEQUENCE [LARGE SCALE GENOMIC DNA]</scope>
    <source>
        <strain evidence="1">AQ028</strain>
        <tissue evidence="1">Male pupae</tissue>
    </source>
</reference>
<name>A0ABD0SL75_LOXSC</name>
<dbReference type="AlphaFoldDB" id="A0ABD0SL75"/>